<dbReference type="Pfam" id="PF12895">
    <property type="entry name" value="ANAPC3"/>
    <property type="match status" value="1"/>
</dbReference>
<feature type="repeat" description="TPR" evidence="3">
    <location>
        <begin position="104"/>
        <end position="137"/>
    </location>
</feature>
<protein>
    <submittedName>
        <fullName evidence="4">Tetratricopeptide repeat protein</fullName>
    </submittedName>
</protein>
<reference evidence="4 5" key="1">
    <citation type="submission" date="2019-07" db="EMBL/GenBank/DDBJ databases">
        <title>Complete Genome Sequence of Leptotrichia goodfellowii Strain JCM 16774.</title>
        <authorList>
            <person name="Watanabe S."/>
            <person name="Cui L."/>
        </authorList>
    </citation>
    <scope>NUCLEOTIDE SEQUENCE [LARGE SCALE GENOMIC DNA]</scope>
    <source>
        <strain evidence="4 5">JCM16774</strain>
    </source>
</reference>
<keyword evidence="1" id="KW-0677">Repeat</keyword>
<dbReference type="PROSITE" id="PS50005">
    <property type="entry name" value="TPR"/>
    <property type="match status" value="2"/>
</dbReference>
<proteinExistence type="predicted"/>
<feature type="repeat" description="TPR" evidence="3">
    <location>
        <begin position="138"/>
        <end position="171"/>
    </location>
</feature>
<dbReference type="STRING" id="714315.GCA_000516535_00007"/>
<dbReference type="Proteomes" id="UP000321606">
    <property type="component" value="Chromosome"/>
</dbReference>
<dbReference type="InterPro" id="IPR019734">
    <property type="entry name" value="TPR_rpt"/>
</dbReference>
<dbReference type="SUPFAM" id="SSF48452">
    <property type="entry name" value="TPR-like"/>
    <property type="match status" value="1"/>
</dbReference>
<dbReference type="RefSeq" id="WP_026736768.1">
    <property type="nucleotide sequence ID" value="NZ_AP019822.1"/>
</dbReference>
<evidence type="ECO:0000313" key="4">
    <source>
        <dbReference type="EMBL" id="BBM35101.1"/>
    </source>
</evidence>
<organism evidence="4 5">
    <name type="scientific">Pseudoleptotrichia goodfellowii</name>
    <dbReference type="NCBI Taxonomy" id="157692"/>
    <lineage>
        <taxon>Bacteria</taxon>
        <taxon>Fusobacteriati</taxon>
        <taxon>Fusobacteriota</taxon>
        <taxon>Fusobacteriia</taxon>
        <taxon>Fusobacteriales</taxon>
        <taxon>Leptotrichiaceae</taxon>
        <taxon>Pseudoleptotrichia</taxon>
    </lineage>
</organism>
<dbReference type="AlphaFoldDB" id="A0A510J9L0"/>
<dbReference type="InterPro" id="IPR051685">
    <property type="entry name" value="Ycf3/AcsC/BcsC/TPR_MFPF"/>
</dbReference>
<dbReference type="PANTHER" id="PTHR44943:SF8">
    <property type="entry name" value="TPR REPEAT-CONTAINING PROTEIN MJ0263"/>
    <property type="match status" value="1"/>
</dbReference>
<dbReference type="Pfam" id="PF13432">
    <property type="entry name" value="TPR_16"/>
    <property type="match status" value="1"/>
</dbReference>
<name>A0A510J9L0_9FUSO</name>
<dbReference type="SUPFAM" id="SSF81901">
    <property type="entry name" value="HCP-like"/>
    <property type="match status" value="1"/>
</dbReference>
<evidence type="ECO:0000313" key="5">
    <source>
        <dbReference type="Proteomes" id="UP000321606"/>
    </source>
</evidence>
<dbReference type="InterPro" id="IPR011990">
    <property type="entry name" value="TPR-like_helical_dom_sf"/>
</dbReference>
<dbReference type="OrthoDB" id="79401at2"/>
<dbReference type="EMBL" id="AP019822">
    <property type="protein sequence ID" value="BBM35101.1"/>
    <property type="molecule type" value="Genomic_DNA"/>
</dbReference>
<gene>
    <name evidence="4" type="ORF">JCM16774_0006</name>
</gene>
<evidence type="ECO:0000256" key="2">
    <source>
        <dbReference type="ARBA" id="ARBA00022803"/>
    </source>
</evidence>
<dbReference type="Gene3D" id="1.25.40.10">
    <property type="entry name" value="Tetratricopeptide repeat domain"/>
    <property type="match status" value="3"/>
</dbReference>
<evidence type="ECO:0000256" key="3">
    <source>
        <dbReference type="PROSITE-ProRule" id="PRU00339"/>
    </source>
</evidence>
<accession>A0A510J9L0</accession>
<keyword evidence="2 3" id="KW-0802">TPR repeat</keyword>
<sequence>MKIQNLLQEAVKSYEEMKYDDTVLYLETVLEIDKNNYEALILLTRVYTGSGLFKEALQYCERIYKNYPEDSLVLFNMGYINQSLGKPKKAIFYYDKYLKYEEDYHVLLNIGLSYMDMKYYKKAMSVIEKAIKMEPENSDGYLDKAECFTKQGKYDEAIKIYEERLKNPENNIEEYYIYTKIADVKERAGDIEEALKNYNIAINCENVDELVYEAFYEFLLRADRKDEIELMLINYANSPIPRERSLNLEGRYAAYIEDFERARKVCEKLLILNPDNPLHYFNSAYIWEMLKDFDKALDFIKKVEKKVDDKELIKNARKRIMKSRREYMKSLNKAENKR</sequence>
<dbReference type="SMART" id="SM00028">
    <property type="entry name" value="TPR"/>
    <property type="match status" value="8"/>
</dbReference>
<evidence type="ECO:0000256" key="1">
    <source>
        <dbReference type="ARBA" id="ARBA00022737"/>
    </source>
</evidence>
<dbReference type="Pfam" id="PF14559">
    <property type="entry name" value="TPR_19"/>
    <property type="match status" value="1"/>
</dbReference>
<dbReference type="PROSITE" id="PS50293">
    <property type="entry name" value="TPR_REGION"/>
    <property type="match status" value="1"/>
</dbReference>
<dbReference type="PANTHER" id="PTHR44943">
    <property type="entry name" value="CELLULOSE SYNTHASE OPERON PROTEIN C"/>
    <property type="match status" value="1"/>
</dbReference>
<dbReference type="KEGG" id="lgo:JCM16774_0006"/>